<evidence type="ECO:0000256" key="1">
    <source>
        <dbReference type="SAM" id="MobiDB-lite"/>
    </source>
</evidence>
<evidence type="ECO:0000313" key="3">
    <source>
        <dbReference type="Proteomes" id="UP000034164"/>
    </source>
</evidence>
<dbReference type="Proteomes" id="UP000034164">
    <property type="component" value="Unassembled WGS sequence"/>
</dbReference>
<feature type="compositionally biased region" description="Low complexity" evidence="1">
    <location>
        <begin position="853"/>
        <end position="870"/>
    </location>
</feature>
<reference evidence="3" key="1">
    <citation type="journal article" date="2015" name="PLoS Genet.">
        <title>The dynamic genome and transcriptome of the human fungal pathogen Blastomyces and close relative Emmonsia.</title>
        <authorList>
            <person name="Munoz J.F."/>
            <person name="Gauthier G.M."/>
            <person name="Desjardins C.A."/>
            <person name="Gallo J.E."/>
            <person name="Holder J."/>
            <person name="Sullivan T.D."/>
            <person name="Marty A.J."/>
            <person name="Carmen J.C."/>
            <person name="Chen Z."/>
            <person name="Ding L."/>
            <person name="Gujja S."/>
            <person name="Magrini V."/>
            <person name="Misas E."/>
            <person name="Mitreva M."/>
            <person name="Priest M."/>
            <person name="Saif S."/>
            <person name="Whiston E.A."/>
            <person name="Young S."/>
            <person name="Zeng Q."/>
            <person name="Goldman W.E."/>
            <person name="Mardis E.R."/>
            <person name="Taylor J.W."/>
            <person name="McEwen J.G."/>
            <person name="Clay O.K."/>
            <person name="Klein B.S."/>
            <person name="Cuomo C.A."/>
        </authorList>
    </citation>
    <scope>NUCLEOTIDE SEQUENCE [LARGE SCALE GENOMIC DNA]</scope>
    <source>
        <strain evidence="3">UAMH 3008</strain>
    </source>
</reference>
<feature type="region of interest" description="Disordered" evidence="1">
    <location>
        <begin position="451"/>
        <end position="589"/>
    </location>
</feature>
<feature type="compositionally biased region" description="Basic and acidic residues" evidence="1">
    <location>
        <begin position="819"/>
        <end position="836"/>
    </location>
</feature>
<feature type="compositionally biased region" description="Polar residues" evidence="1">
    <location>
        <begin position="526"/>
        <end position="537"/>
    </location>
</feature>
<feature type="compositionally biased region" description="Polar residues" evidence="1">
    <location>
        <begin position="473"/>
        <end position="482"/>
    </location>
</feature>
<feature type="region of interest" description="Disordered" evidence="1">
    <location>
        <begin position="725"/>
        <end position="798"/>
    </location>
</feature>
<feature type="region of interest" description="Disordered" evidence="1">
    <location>
        <begin position="49"/>
        <end position="75"/>
    </location>
</feature>
<feature type="compositionally biased region" description="Basic and acidic residues" evidence="1">
    <location>
        <begin position="457"/>
        <end position="472"/>
    </location>
</feature>
<feature type="compositionally biased region" description="Basic residues" evidence="1">
    <location>
        <begin position="12"/>
        <end position="21"/>
    </location>
</feature>
<feature type="region of interest" description="Disordered" evidence="1">
    <location>
        <begin position="817"/>
        <end position="889"/>
    </location>
</feature>
<feature type="compositionally biased region" description="Polar residues" evidence="1">
    <location>
        <begin position="89"/>
        <end position="104"/>
    </location>
</feature>
<dbReference type="OrthoDB" id="5341904at2759"/>
<feature type="region of interest" description="Disordered" evidence="1">
    <location>
        <begin position="87"/>
        <end position="112"/>
    </location>
</feature>
<name>A0A0G2J3A2_9EURO</name>
<dbReference type="VEuPathDB" id="FungiDB:EMCG_09266"/>
<accession>A0A0G2J3A2</accession>
<feature type="region of interest" description="Disordered" evidence="1">
    <location>
        <begin position="1"/>
        <end position="36"/>
    </location>
</feature>
<feature type="compositionally biased region" description="Polar residues" evidence="1">
    <location>
        <begin position="838"/>
        <end position="848"/>
    </location>
</feature>
<feature type="compositionally biased region" description="Basic residues" evidence="1">
    <location>
        <begin position="761"/>
        <end position="770"/>
    </location>
</feature>
<feature type="compositionally biased region" description="Basic and acidic residues" evidence="1">
    <location>
        <begin position="726"/>
        <end position="736"/>
    </location>
</feature>
<comment type="caution">
    <text evidence="2">The sequence shown here is derived from an EMBL/GenBank/DDBJ whole genome shotgun (WGS) entry which is preliminary data.</text>
</comment>
<protein>
    <submittedName>
        <fullName evidence="2">Uncharacterized protein</fullName>
    </submittedName>
</protein>
<organism evidence="2 3">
    <name type="scientific">[Emmonsia] crescens</name>
    <dbReference type="NCBI Taxonomy" id="73230"/>
    <lineage>
        <taxon>Eukaryota</taxon>
        <taxon>Fungi</taxon>
        <taxon>Dikarya</taxon>
        <taxon>Ascomycota</taxon>
        <taxon>Pezizomycotina</taxon>
        <taxon>Eurotiomycetes</taxon>
        <taxon>Eurotiomycetidae</taxon>
        <taxon>Onygenales</taxon>
        <taxon>Ajellomycetaceae</taxon>
        <taxon>Emergomyces</taxon>
    </lineage>
</organism>
<sequence>MGNTQSAQPVHSQRRARRSNRLSKAPANNAANQLRFTWDQELFVESPPLSPYNPYSPYSSHTPWLDSQPVHSPELRPPINEILAAEPSSPASLRPSQGSGSQSAGEDGRARSNFGEIMGEFKRRMSRSGSRTRGVRFSHTPELDKLDARFSQYIPAGVSNAQTEEPDRAFGLGVSTRDGFAPTETHRFPAIRRLSLYNPGKTTRSPKNLLQTIFSPRNTEQVGPSFSYWGRDGHVPMRRTSADTFFLYEMTRSSPLRASTPSDLEYSHLGRLKLGSLRVVNGSASPAPSDRVPMSVRRQSFSDMKSVHLDHRNSTDLLRSRSRDWVDTYSSTNLQQTSHSHSSHLEPSPSRLRTPRIDRSQSPLRLEYGGPLETPPAEKHDSGLPVFRLSWPKDPEAFLGISSIPGSTKDQPLDLGASASPALHESNQVLLSTSKANEFDDALFEDEGVEILAGKNEPTEHKCNDELNRGRSMESSTRNSTGPVRGRKVYPLTKADSGYSSASSNRSLRRHKLALTKRSPGEDKATTGQSNVVSSRATKAIEECNETSTSRPTSRRRSLSETPPPVPRKDTPPILKTPNFPQHHLKREERARVQSLTVRANASFSQRMGHIGSLSHDAPKPTPPATPILSPTPLDKGFRSFLTDNTPEAEQSSWLWSPGPSQYSPLKSFEANYSSPISNQVNENTTPIHRSTSVQTKKSTDLAHFSHPHPLQAHRLHRPQSMVNLNKEDCTPDYHHRQQQQQQEQHQEESQGCVRGSFFRPRSHSKKRTTVRGDRTSFFSHRRTGSKPTNNPTQALARDAAPMIVTESVRHNRNPLITKLDHDLPPTPIPEHERESTILANTTSSRWVDSSRKNTSNSNNRSTNDNNNNDNNDREHNHAPSIFTGSFPTVHPPQNSRLFVRPKRSFVRGVEVRSDPFFCVGFSQSQSQSQRQSEVE</sequence>
<feature type="compositionally biased region" description="Polar residues" evidence="1">
    <location>
        <begin position="1"/>
        <end position="11"/>
    </location>
</feature>
<evidence type="ECO:0000313" key="2">
    <source>
        <dbReference type="EMBL" id="KKZ64819.1"/>
    </source>
</evidence>
<proteinExistence type="predicted"/>
<feature type="region of interest" description="Disordered" evidence="1">
    <location>
        <begin position="332"/>
        <end position="383"/>
    </location>
</feature>
<dbReference type="EMBL" id="LCZI01000733">
    <property type="protein sequence ID" value="KKZ64819.1"/>
    <property type="molecule type" value="Genomic_DNA"/>
</dbReference>
<feature type="compositionally biased region" description="Low complexity" evidence="1">
    <location>
        <begin position="332"/>
        <end position="352"/>
    </location>
</feature>
<gene>
    <name evidence="2" type="ORF">EMCG_09266</name>
</gene>
<dbReference type="AlphaFoldDB" id="A0A0G2J3A2"/>